<keyword evidence="3 6" id="KW-0349">Heme</keyword>
<accession>A0A0C2XUA7</accession>
<proteinExistence type="inferred from homology"/>
<keyword evidence="9" id="KW-1185">Reference proteome</keyword>
<dbReference type="InterPro" id="IPR050529">
    <property type="entry name" value="CYP450_sterol_14alpha_dmase"/>
</dbReference>
<dbReference type="Pfam" id="PF00067">
    <property type="entry name" value="p450"/>
    <property type="match status" value="1"/>
</dbReference>
<dbReference type="CDD" id="cd11040">
    <property type="entry name" value="CYP7_CYP8-like"/>
    <property type="match status" value="1"/>
</dbReference>
<gene>
    <name evidence="8" type="ORF">M408DRAFT_327025</name>
</gene>
<dbReference type="InterPro" id="IPR002403">
    <property type="entry name" value="Cyt_P450_E_grp-IV"/>
</dbReference>
<dbReference type="STRING" id="933852.A0A0C2XUA7"/>
<dbReference type="Gene3D" id="1.10.630.10">
    <property type="entry name" value="Cytochrome P450"/>
    <property type="match status" value="1"/>
</dbReference>
<evidence type="ECO:0000256" key="1">
    <source>
        <dbReference type="ARBA" id="ARBA00001971"/>
    </source>
</evidence>
<dbReference type="Proteomes" id="UP000054097">
    <property type="component" value="Unassembled WGS sequence"/>
</dbReference>
<organism evidence="8 9">
    <name type="scientific">Serendipita vermifera MAFF 305830</name>
    <dbReference type="NCBI Taxonomy" id="933852"/>
    <lineage>
        <taxon>Eukaryota</taxon>
        <taxon>Fungi</taxon>
        <taxon>Dikarya</taxon>
        <taxon>Basidiomycota</taxon>
        <taxon>Agaricomycotina</taxon>
        <taxon>Agaricomycetes</taxon>
        <taxon>Sebacinales</taxon>
        <taxon>Serendipitaceae</taxon>
        <taxon>Serendipita</taxon>
    </lineage>
</organism>
<dbReference type="InterPro" id="IPR001128">
    <property type="entry name" value="Cyt_P450"/>
</dbReference>
<reference evidence="9" key="2">
    <citation type="submission" date="2015-01" db="EMBL/GenBank/DDBJ databases">
        <title>Evolutionary Origins and Diversification of the Mycorrhizal Mutualists.</title>
        <authorList>
            <consortium name="DOE Joint Genome Institute"/>
            <consortium name="Mycorrhizal Genomics Consortium"/>
            <person name="Kohler A."/>
            <person name="Kuo A."/>
            <person name="Nagy L.G."/>
            <person name="Floudas D."/>
            <person name="Copeland A."/>
            <person name="Barry K.W."/>
            <person name="Cichocki N."/>
            <person name="Veneault-Fourrey C."/>
            <person name="LaButti K."/>
            <person name="Lindquist E.A."/>
            <person name="Lipzen A."/>
            <person name="Lundell T."/>
            <person name="Morin E."/>
            <person name="Murat C."/>
            <person name="Riley R."/>
            <person name="Ohm R."/>
            <person name="Sun H."/>
            <person name="Tunlid A."/>
            <person name="Henrissat B."/>
            <person name="Grigoriev I.V."/>
            <person name="Hibbett D.S."/>
            <person name="Martin F."/>
        </authorList>
    </citation>
    <scope>NUCLEOTIDE SEQUENCE [LARGE SCALE GENOMIC DNA]</scope>
    <source>
        <strain evidence="9">MAFF 305830</strain>
    </source>
</reference>
<dbReference type="PANTHER" id="PTHR24304">
    <property type="entry name" value="CYTOCHROME P450 FAMILY 7"/>
    <property type="match status" value="1"/>
</dbReference>
<dbReference type="AlphaFoldDB" id="A0A0C2XUA7"/>
<dbReference type="HOGENOM" id="CLU_018012_3_0_1"/>
<dbReference type="GO" id="GO:0020037">
    <property type="term" value="F:heme binding"/>
    <property type="evidence" value="ECO:0007669"/>
    <property type="project" value="InterPro"/>
</dbReference>
<feature type="binding site" description="axial binding residue" evidence="6">
    <location>
        <position position="448"/>
    </location>
    <ligand>
        <name>heme</name>
        <dbReference type="ChEBI" id="CHEBI:30413"/>
    </ligand>
    <ligandPart>
        <name>Fe</name>
        <dbReference type="ChEBI" id="CHEBI:18248"/>
    </ligandPart>
</feature>
<evidence type="ECO:0000256" key="2">
    <source>
        <dbReference type="ARBA" id="ARBA00010617"/>
    </source>
</evidence>
<evidence type="ECO:0000313" key="9">
    <source>
        <dbReference type="Proteomes" id="UP000054097"/>
    </source>
</evidence>
<evidence type="ECO:0000256" key="7">
    <source>
        <dbReference type="SAM" id="Phobius"/>
    </source>
</evidence>
<evidence type="ECO:0000256" key="4">
    <source>
        <dbReference type="ARBA" id="ARBA00022723"/>
    </source>
</evidence>
<evidence type="ECO:0000256" key="3">
    <source>
        <dbReference type="ARBA" id="ARBA00022617"/>
    </source>
</evidence>
<evidence type="ECO:0000313" key="8">
    <source>
        <dbReference type="EMBL" id="KIM32467.1"/>
    </source>
</evidence>
<dbReference type="EMBL" id="KN824280">
    <property type="protein sequence ID" value="KIM32467.1"/>
    <property type="molecule type" value="Genomic_DNA"/>
</dbReference>
<protein>
    <recommendedName>
        <fullName evidence="10">Cytochrome P450</fullName>
    </recommendedName>
</protein>
<keyword evidence="7" id="KW-0472">Membrane</keyword>
<dbReference type="PRINTS" id="PR00465">
    <property type="entry name" value="EP450IV"/>
</dbReference>
<dbReference type="InterPro" id="IPR036396">
    <property type="entry name" value="Cyt_P450_sf"/>
</dbReference>
<evidence type="ECO:0000256" key="6">
    <source>
        <dbReference type="PIRSR" id="PIRSR602403-1"/>
    </source>
</evidence>
<dbReference type="GO" id="GO:0008395">
    <property type="term" value="F:steroid hydroxylase activity"/>
    <property type="evidence" value="ECO:0007669"/>
    <property type="project" value="TreeGrafter"/>
</dbReference>
<keyword evidence="4 6" id="KW-0479">Metal-binding</keyword>
<dbReference type="GO" id="GO:0016705">
    <property type="term" value="F:oxidoreductase activity, acting on paired donors, with incorporation or reduction of molecular oxygen"/>
    <property type="evidence" value="ECO:0007669"/>
    <property type="project" value="InterPro"/>
</dbReference>
<name>A0A0C2XUA7_SERVB</name>
<dbReference type="OrthoDB" id="3366823at2759"/>
<keyword evidence="5 6" id="KW-0408">Iron</keyword>
<dbReference type="SUPFAM" id="SSF48264">
    <property type="entry name" value="Cytochrome P450"/>
    <property type="match status" value="1"/>
</dbReference>
<keyword evidence="7" id="KW-0812">Transmembrane</keyword>
<evidence type="ECO:0000256" key="5">
    <source>
        <dbReference type="ARBA" id="ARBA00023004"/>
    </source>
</evidence>
<keyword evidence="7" id="KW-1133">Transmembrane helix</keyword>
<dbReference type="GO" id="GO:0005506">
    <property type="term" value="F:iron ion binding"/>
    <property type="evidence" value="ECO:0007669"/>
    <property type="project" value="InterPro"/>
</dbReference>
<reference evidence="8 9" key="1">
    <citation type="submission" date="2014-04" db="EMBL/GenBank/DDBJ databases">
        <authorList>
            <consortium name="DOE Joint Genome Institute"/>
            <person name="Kuo A."/>
            <person name="Zuccaro A."/>
            <person name="Kohler A."/>
            <person name="Nagy L.G."/>
            <person name="Floudas D."/>
            <person name="Copeland A."/>
            <person name="Barry K.W."/>
            <person name="Cichocki N."/>
            <person name="Veneault-Fourrey C."/>
            <person name="LaButti K."/>
            <person name="Lindquist E.A."/>
            <person name="Lipzen A."/>
            <person name="Lundell T."/>
            <person name="Morin E."/>
            <person name="Murat C."/>
            <person name="Sun H."/>
            <person name="Tunlid A."/>
            <person name="Henrissat B."/>
            <person name="Grigoriev I.V."/>
            <person name="Hibbett D.S."/>
            <person name="Martin F."/>
            <person name="Nordberg H.P."/>
            <person name="Cantor M.N."/>
            <person name="Hua S.X."/>
        </authorList>
    </citation>
    <scope>NUCLEOTIDE SEQUENCE [LARGE SCALE GENOMIC DNA]</scope>
    <source>
        <strain evidence="8 9">MAFF 305830</strain>
    </source>
</reference>
<comment type="cofactor">
    <cofactor evidence="1 6">
        <name>heme</name>
        <dbReference type="ChEBI" id="CHEBI:30413"/>
    </cofactor>
</comment>
<sequence>MQTEHWEFLKNQSENVPLLITTALGTIAAGFAIHFARRTVTIQRGEPPLFPGALPLLGHVIRYGKDANKVYQEASEWSKDKAPVSLSLAGKRLYVILSQKDVLAVWRAKTLAFDSVCEWGMVSLFGMTAHGAKQMHDDPDGKGDMYVNQHRFWRDALGPGEDLNLITHRFLEYLEVNIEEFEKTLPKDNSGVEVDLFTWTRDRIGISATNAIAGPNLLKLDPKIMEKLTKWESEFFLLALGLPRWALKGPRENLEDMIKTWMKLGVSPDMLPPLIERTHLVIAREASDWDVAASNLSLWLGTQANANPSAFWVIYQILLLPADMRARVEAEIAPAFDPATNRLTDLNHLINNTPLLTSIYWEVLRLTAGSASVREVEEDTMIGGYRFCKGAMVMIPLRLQHLNEDVFGDDVDTFVPDRFLRNASELEGNKKNPGIKVLKPFGGGTSLCPGRHFAINEIFAYVATVLRKFDMELPPGQEVAGLRTSVPSVGTLPPDRDVRVRVRMRKYE</sequence>
<feature type="transmembrane region" description="Helical" evidence="7">
    <location>
        <begin position="16"/>
        <end position="36"/>
    </location>
</feature>
<dbReference type="PANTHER" id="PTHR24304:SF2">
    <property type="entry name" value="24-HYDROXYCHOLESTEROL 7-ALPHA-HYDROXYLASE"/>
    <property type="match status" value="1"/>
</dbReference>
<evidence type="ECO:0008006" key="10">
    <source>
        <dbReference type="Google" id="ProtNLM"/>
    </source>
</evidence>
<comment type="similarity">
    <text evidence="2">Belongs to the cytochrome P450 family.</text>
</comment>